<dbReference type="Proteomes" id="UP001164653">
    <property type="component" value="Chromosome"/>
</dbReference>
<dbReference type="EMBL" id="CP112998">
    <property type="protein sequence ID" value="WAC09505.1"/>
    <property type="molecule type" value="Genomic_DNA"/>
</dbReference>
<dbReference type="AlphaFoldDB" id="A0A9E8N4B1"/>
<evidence type="ECO:0000313" key="1">
    <source>
        <dbReference type="EMBL" id="WAC09505.1"/>
    </source>
</evidence>
<accession>A0A9E8N4B1</accession>
<proteinExistence type="predicted"/>
<reference evidence="1" key="1">
    <citation type="submission" date="2022-11" db="EMBL/GenBank/DDBJ databases">
        <title>Dyadobacter pollutisoli sp. nov., isolated from plastic dumped soil.</title>
        <authorList>
            <person name="Kim J.M."/>
            <person name="Kim K.R."/>
            <person name="Lee J.K."/>
            <person name="Hao L."/>
            <person name="Jeon C.O."/>
        </authorList>
    </citation>
    <scope>NUCLEOTIDE SEQUENCE</scope>
    <source>
        <strain evidence="1">U1</strain>
    </source>
</reference>
<gene>
    <name evidence="1" type="ORF">ON006_17280</name>
</gene>
<evidence type="ECO:0000313" key="2">
    <source>
        <dbReference type="Proteomes" id="UP001164653"/>
    </source>
</evidence>
<dbReference type="Gene3D" id="6.10.250.330">
    <property type="match status" value="1"/>
</dbReference>
<dbReference type="RefSeq" id="WP_244820623.1">
    <property type="nucleotide sequence ID" value="NZ_CP112998.1"/>
</dbReference>
<protein>
    <submittedName>
        <fullName evidence="1">Uncharacterized protein</fullName>
    </submittedName>
</protein>
<keyword evidence="2" id="KW-1185">Reference proteome</keyword>
<organism evidence="1 2">
    <name type="scientific">Dyadobacter pollutisoli</name>
    <dbReference type="NCBI Taxonomy" id="2910158"/>
    <lineage>
        <taxon>Bacteria</taxon>
        <taxon>Pseudomonadati</taxon>
        <taxon>Bacteroidota</taxon>
        <taxon>Cytophagia</taxon>
        <taxon>Cytophagales</taxon>
        <taxon>Spirosomataceae</taxon>
        <taxon>Dyadobacter</taxon>
    </lineage>
</organism>
<name>A0A9E8N4B1_9BACT</name>
<dbReference type="KEGG" id="dpf:ON006_17280"/>
<sequence length="69" mass="8146">MLRLALATNRGKRTILSFLRNLKPQKKRFVPMDTTEYLMSSPENRDRLLKAIDDVKNGRNIIYRDLIEP</sequence>